<keyword evidence="4" id="KW-1185">Reference proteome</keyword>
<feature type="compositionally biased region" description="Basic and acidic residues" evidence="1">
    <location>
        <begin position="89"/>
        <end position="98"/>
    </location>
</feature>
<dbReference type="RefSeq" id="WP_057840798.1">
    <property type="nucleotide sequence ID" value="NZ_LLXZ01000227.1"/>
</dbReference>
<feature type="signal peptide" evidence="2">
    <location>
        <begin position="1"/>
        <end position="22"/>
    </location>
</feature>
<reference evidence="3 4" key="1">
    <citation type="submission" date="2014-03" db="EMBL/GenBank/DDBJ databases">
        <title>Bradyrhizobium valentinum sp. nov., isolated from effective nodules of Lupinus mariae-josephae, a lupine endemic of basic-lime soils in Eastern Spain.</title>
        <authorList>
            <person name="Duran D."/>
            <person name="Rey L."/>
            <person name="Navarro A."/>
            <person name="Busquets A."/>
            <person name="Imperial J."/>
            <person name="Ruiz-Argueso T."/>
        </authorList>
    </citation>
    <scope>NUCLEOTIDE SEQUENCE [LARGE SCALE GENOMIC DNA]</scope>
    <source>
        <strain evidence="3 4">PAC68</strain>
    </source>
</reference>
<gene>
    <name evidence="3" type="ORF">CQ12_22465</name>
</gene>
<name>A0A0R3KCR5_9BRAD</name>
<dbReference type="AlphaFoldDB" id="A0A0R3KCR5"/>
<proteinExistence type="predicted"/>
<dbReference type="EMBL" id="LLXZ01000227">
    <property type="protein sequence ID" value="KRQ93302.1"/>
    <property type="molecule type" value="Genomic_DNA"/>
</dbReference>
<sequence>MIVSIAAAALAAQLSVAPESVATPVMPQTVQYGVPVRPPPCGHGWDLSARDGMCYPNGYLPPQDQAARQYRYYGGGYGGGRYSVPCGHGTDRDSRDGRCYPTGTVPPQFQSGRQQYYDDDGYYDRPRRYYRY</sequence>
<comment type="caution">
    <text evidence="3">The sequence shown here is derived from an EMBL/GenBank/DDBJ whole genome shotgun (WGS) entry which is preliminary data.</text>
</comment>
<feature type="region of interest" description="Disordered" evidence="1">
    <location>
        <begin position="84"/>
        <end position="106"/>
    </location>
</feature>
<keyword evidence="2" id="KW-0732">Signal</keyword>
<protein>
    <submittedName>
        <fullName evidence="3">Uncharacterized protein</fullName>
    </submittedName>
</protein>
<evidence type="ECO:0000313" key="4">
    <source>
        <dbReference type="Proteomes" id="UP000050863"/>
    </source>
</evidence>
<organism evidence="3 4">
    <name type="scientific">Bradyrhizobium jicamae</name>
    <dbReference type="NCBI Taxonomy" id="280332"/>
    <lineage>
        <taxon>Bacteria</taxon>
        <taxon>Pseudomonadati</taxon>
        <taxon>Pseudomonadota</taxon>
        <taxon>Alphaproteobacteria</taxon>
        <taxon>Hyphomicrobiales</taxon>
        <taxon>Nitrobacteraceae</taxon>
        <taxon>Bradyrhizobium</taxon>
    </lineage>
</organism>
<accession>A0A0R3KCR5</accession>
<feature type="chain" id="PRO_5006441987" evidence="2">
    <location>
        <begin position="23"/>
        <end position="132"/>
    </location>
</feature>
<evidence type="ECO:0000256" key="2">
    <source>
        <dbReference type="SAM" id="SignalP"/>
    </source>
</evidence>
<evidence type="ECO:0000256" key="1">
    <source>
        <dbReference type="SAM" id="MobiDB-lite"/>
    </source>
</evidence>
<dbReference type="Proteomes" id="UP000050863">
    <property type="component" value="Unassembled WGS sequence"/>
</dbReference>
<dbReference type="OrthoDB" id="8244419at2"/>
<evidence type="ECO:0000313" key="3">
    <source>
        <dbReference type="EMBL" id="KRQ93302.1"/>
    </source>
</evidence>